<accession>A0A0A9H6X7</accession>
<sequence>MFPLVLTFGIKSLVSLCMFPHLETKPLSLWYTSGRSIRMIRIC</sequence>
<reference evidence="1" key="1">
    <citation type="submission" date="2014-09" db="EMBL/GenBank/DDBJ databases">
        <authorList>
            <person name="Magalhaes I.L.F."/>
            <person name="Oliveira U."/>
            <person name="Santos F.R."/>
            <person name="Vidigal T.H.D.A."/>
            <person name="Brescovit A.D."/>
            <person name="Santos A.J."/>
        </authorList>
    </citation>
    <scope>NUCLEOTIDE SEQUENCE</scope>
    <source>
        <tissue evidence="1">Shoot tissue taken approximately 20 cm above the soil surface</tissue>
    </source>
</reference>
<protein>
    <submittedName>
        <fullName evidence="1">Uncharacterized protein</fullName>
    </submittedName>
</protein>
<evidence type="ECO:0000313" key="1">
    <source>
        <dbReference type="EMBL" id="JAE28613.1"/>
    </source>
</evidence>
<reference evidence="1" key="2">
    <citation type="journal article" date="2015" name="Data Brief">
        <title>Shoot transcriptome of the giant reed, Arundo donax.</title>
        <authorList>
            <person name="Barrero R.A."/>
            <person name="Guerrero F.D."/>
            <person name="Moolhuijzen P."/>
            <person name="Goolsby J.A."/>
            <person name="Tidwell J."/>
            <person name="Bellgard S.E."/>
            <person name="Bellgard M.I."/>
        </authorList>
    </citation>
    <scope>NUCLEOTIDE SEQUENCE</scope>
    <source>
        <tissue evidence="1">Shoot tissue taken approximately 20 cm above the soil surface</tissue>
    </source>
</reference>
<dbReference type="AlphaFoldDB" id="A0A0A9H6X7"/>
<dbReference type="EMBL" id="GBRH01169283">
    <property type="protein sequence ID" value="JAE28613.1"/>
    <property type="molecule type" value="Transcribed_RNA"/>
</dbReference>
<organism evidence="1">
    <name type="scientific">Arundo donax</name>
    <name type="common">Giant reed</name>
    <name type="synonym">Donax arundinaceus</name>
    <dbReference type="NCBI Taxonomy" id="35708"/>
    <lineage>
        <taxon>Eukaryota</taxon>
        <taxon>Viridiplantae</taxon>
        <taxon>Streptophyta</taxon>
        <taxon>Embryophyta</taxon>
        <taxon>Tracheophyta</taxon>
        <taxon>Spermatophyta</taxon>
        <taxon>Magnoliopsida</taxon>
        <taxon>Liliopsida</taxon>
        <taxon>Poales</taxon>
        <taxon>Poaceae</taxon>
        <taxon>PACMAD clade</taxon>
        <taxon>Arundinoideae</taxon>
        <taxon>Arundineae</taxon>
        <taxon>Arundo</taxon>
    </lineage>
</organism>
<proteinExistence type="predicted"/>
<name>A0A0A9H6X7_ARUDO</name>